<protein>
    <recommendedName>
        <fullName evidence="5">HTH tetR-type domain-containing protein</fullName>
    </recommendedName>
</protein>
<evidence type="ECO:0000256" key="2">
    <source>
        <dbReference type="ARBA" id="ARBA00023125"/>
    </source>
</evidence>
<dbReference type="Gene3D" id="1.10.357.10">
    <property type="entry name" value="Tetracycline Repressor, domain 2"/>
    <property type="match status" value="1"/>
</dbReference>
<proteinExistence type="predicted"/>
<feature type="domain" description="HTH tetR-type" evidence="5">
    <location>
        <begin position="8"/>
        <end position="68"/>
    </location>
</feature>
<evidence type="ECO:0000313" key="7">
    <source>
        <dbReference type="Proteomes" id="UP000195437"/>
    </source>
</evidence>
<dbReference type="KEGG" id="tum:CBW65_06910"/>
<reference evidence="7" key="1">
    <citation type="submission" date="2017-05" db="EMBL/GenBank/DDBJ databases">
        <authorList>
            <person name="Sung H."/>
        </authorList>
    </citation>
    <scope>NUCLEOTIDE SEQUENCE [LARGE SCALE GENOMIC DNA]</scope>
    <source>
        <strain evidence="7">AR23208</strain>
    </source>
</reference>
<evidence type="ECO:0000259" key="5">
    <source>
        <dbReference type="PROSITE" id="PS50977"/>
    </source>
</evidence>
<dbReference type="PROSITE" id="PS50977">
    <property type="entry name" value="HTH_TETR_2"/>
    <property type="match status" value="1"/>
</dbReference>
<name>A0A1Y0IMV2_9BACL</name>
<keyword evidence="7" id="KW-1185">Reference proteome</keyword>
<dbReference type="AlphaFoldDB" id="A0A1Y0IMV2"/>
<dbReference type="Proteomes" id="UP000195437">
    <property type="component" value="Chromosome"/>
</dbReference>
<evidence type="ECO:0000256" key="3">
    <source>
        <dbReference type="ARBA" id="ARBA00023163"/>
    </source>
</evidence>
<keyword evidence="2 4" id="KW-0238">DNA-binding</keyword>
<gene>
    <name evidence="6" type="ORF">CBW65_06910</name>
</gene>
<evidence type="ECO:0000313" key="6">
    <source>
        <dbReference type="EMBL" id="ARU60855.1"/>
    </source>
</evidence>
<dbReference type="InterPro" id="IPR023772">
    <property type="entry name" value="DNA-bd_HTH_TetR-type_CS"/>
</dbReference>
<accession>A0A1Y0IMV2</accession>
<feature type="DNA-binding region" description="H-T-H motif" evidence="4">
    <location>
        <begin position="31"/>
        <end position="50"/>
    </location>
</feature>
<evidence type="ECO:0000256" key="1">
    <source>
        <dbReference type="ARBA" id="ARBA00023015"/>
    </source>
</evidence>
<evidence type="ECO:0000256" key="4">
    <source>
        <dbReference type="PROSITE-ProRule" id="PRU00335"/>
    </source>
</evidence>
<sequence length="199" mass="22529">MLRSSRKQALKDTIYTKAMQLFVEKGFDRVTVDEITLACGVAKGTFYNYFPKKEAVLLHMGESQMAHLQEQLAELRSLPVIRHRIEKLFAALSERYAAHPELLRVSLSEMVKSAQLLGVELAVIRRFEQALTPLLEEAQQLGQMNSGHSTELAAEVLVGLYFQTLMRFASGFYSDPEQLKNSLQEQLRLVWQGIGGVEQ</sequence>
<dbReference type="GO" id="GO:0003700">
    <property type="term" value="F:DNA-binding transcription factor activity"/>
    <property type="evidence" value="ECO:0007669"/>
    <property type="project" value="TreeGrafter"/>
</dbReference>
<dbReference type="InterPro" id="IPR050109">
    <property type="entry name" value="HTH-type_TetR-like_transc_reg"/>
</dbReference>
<keyword evidence="3" id="KW-0804">Transcription</keyword>
<dbReference type="PRINTS" id="PR00455">
    <property type="entry name" value="HTHTETR"/>
</dbReference>
<dbReference type="PROSITE" id="PS01081">
    <property type="entry name" value="HTH_TETR_1"/>
    <property type="match status" value="1"/>
</dbReference>
<dbReference type="InterPro" id="IPR001647">
    <property type="entry name" value="HTH_TetR"/>
</dbReference>
<keyword evidence="1" id="KW-0805">Transcription regulation</keyword>
<dbReference type="Pfam" id="PF00440">
    <property type="entry name" value="TetR_N"/>
    <property type="match status" value="1"/>
</dbReference>
<dbReference type="GO" id="GO:0000976">
    <property type="term" value="F:transcription cis-regulatory region binding"/>
    <property type="evidence" value="ECO:0007669"/>
    <property type="project" value="TreeGrafter"/>
</dbReference>
<dbReference type="InterPro" id="IPR036271">
    <property type="entry name" value="Tet_transcr_reg_TetR-rel_C_sf"/>
</dbReference>
<organism evidence="6 7">
    <name type="scientific">Tumebacillus avium</name>
    <dbReference type="NCBI Taxonomy" id="1903704"/>
    <lineage>
        <taxon>Bacteria</taxon>
        <taxon>Bacillati</taxon>
        <taxon>Bacillota</taxon>
        <taxon>Bacilli</taxon>
        <taxon>Bacillales</taxon>
        <taxon>Alicyclobacillaceae</taxon>
        <taxon>Tumebacillus</taxon>
    </lineage>
</organism>
<dbReference type="PANTHER" id="PTHR30055:SF234">
    <property type="entry name" value="HTH-TYPE TRANSCRIPTIONAL REGULATOR BETI"/>
    <property type="match status" value="1"/>
</dbReference>
<dbReference type="OrthoDB" id="9812484at2"/>
<dbReference type="SUPFAM" id="SSF46689">
    <property type="entry name" value="Homeodomain-like"/>
    <property type="match status" value="1"/>
</dbReference>
<dbReference type="RefSeq" id="WP_087456244.1">
    <property type="nucleotide sequence ID" value="NZ_CP021434.1"/>
</dbReference>
<dbReference type="InterPro" id="IPR009057">
    <property type="entry name" value="Homeodomain-like_sf"/>
</dbReference>
<dbReference type="SUPFAM" id="SSF48498">
    <property type="entry name" value="Tetracyclin repressor-like, C-terminal domain"/>
    <property type="match status" value="1"/>
</dbReference>
<dbReference type="EMBL" id="CP021434">
    <property type="protein sequence ID" value="ARU60855.1"/>
    <property type="molecule type" value="Genomic_DNA"/>
</dbReference>
<dbReference type="PANTHER" id="PTHR30055">
    <property type="entry name" value="HTH-TYPE TRANSCRIPTIONAL REGULATOR RUTR"/>
    <property type="match status" value="1"/>
</dbReference>